<dbReference type="Proteomes" id="UP000199182">
    <property type="component" value="Unassembled WGS sequence"/>
</dbReference>
<dbReference type="InterPro" id="IPR052345">
    <property type="entry name" value="Rad_response_metalloprotease"/>
</dbReference>
<feature type="domain" description="IrrE N-terminal-like" evidence="1">
    <location>
        <begin position="24"/>
        <end position="142"/>
    </location>
</feature>
<dbReference type="OrthoDB" id="9816277at2"/>
<evidence type="ECO:0000313" key="2">
    <source>
        <dbReference type="EMBL" id="SDM68918.1"/>
    </source>
</evidence>
<dbReference type="RefSeq" id="WP_092637867.1">
    <property type="nucleotide sequence ID" value="NZ_FNID01000003.1"/>
</dbReference>
<dbReference type="EMBL" id="FNID01000003">
    <property type="protein sequence ID" value="SDM68918.1"/>
    <property type="molecule type" value="Genomic_DNA"/>
</dbReference>
<dbReference type="PANTHER" id="PTHR43236:SF1">
    <property type="entry name" value="BLL7220 PROTEIN"/>
    <property type="match status" value="1"/>
</dbReference>
<dbReference type="AlphaFoldDB" id="A0A1G9V9N0"/>
<dbReference type="PANTHER" id="PTHR43236">
    <property type="entry name" value="ANTITOXIN HIGA1"/>
    <property type="match status" value="1"/>
</dbReference>
<sequence length="147" mass="17132">MDRIIELARSLVQKYYTRDPFKLCEELRVHVVYTELPKTVEGFYQYIDGYKFIYLNNALDEDALRVICAHELAHALLHTDYNVLELLRDTFFYCPRFEREADIFCAALLIDEAEAQNTRPELLSMDELAALSGVPVELVDLRFAEGF</sequence>
<evidence type="ECO:0000313" key="3">
    <source>
        <dbReference type="Proteomes" id="UP000199182"/>
    </source>
</evidence>
<protein>
    <recommendedName>
        <fullName evidence="1">IrrE N-terminal-like domain-containing protein</fullName>
    </recommendedName>
</protein>
<dbReference type="STRING" id="258515.SAMN05192585_103102"/>
<keyword evidence="3" id="KW-1185">Reference proteome</keyword>
<dbReference type="Pfam" id="PF06114">
    <property type="entry name" value="Peptidase_M78"/>
    <property type="match status" value="1"/>
</dbReference>
<name>A0A1G9V9N0_9FIRM</name>
<proteinExistence type="predicted"/>
<dbReference type="InterPro" id="IPR010359">
    <property type="entry name" value="IrrE_HExxH"/>
</dbReference>
<dbReference type="Gene3D" id="1.10.10.2910">
    <property type="match status" value="1"/>
</dbReference>
<evidence type="ECO:0000259" key="1">
    <source>
        <dbReference type="Pfam" id="PF06114"/>
    </source>
</evidence>
<organism evidence="2 3">
    <name type="scientific">Acetanaerobacterium elongatum</name>
    <dbReference type="NCBI Taxonomy" id="258515"/>
    <lineage>
        <taxon>Bacteria</taxon>
        <taxon>Bacillati</taxon>
        <taxon>Bacillota</taxon>
        <taxon>Clostridia</taxon>
        <taxon>Eubacteriales</taxon>
        <taxon>Oscillospiraceae</taxon>
        <taxon>Acetanaerobacterium</taxon>
    </lineage>
</organism>
<reference evidence="2 3" key="1">
    <citation type="submission" date="2016-10" db="EMBL/GenBank/DDBJ databases">
        <authorList>
            <person name="de Groot N.N."/>
        </authorList>
    </citation>
    <scope>NUCLEOTIDE SEQUENCE [LARGE SCALE GENOMIC DNA]</scope>
    <source>
        <strain evidence="2 3">CGMCC 1.5012</strain>
    </source>
</reference>
<gene>
    <name evidence="2" type="ORF">SAMN05192585_103102</name>
</gene>
<accession>A0A1G9V9N0</accession>